<dbReference type="Proteomes" id="UP000199228">
    <property type="component" value="Unassembled WGS sequence"/>
</dbReference>
<sequence>MGQRDSFESRGVVQTDSFEKQVNVDLNHFDIVHLFGKEKLEEIQEKISKVTGLAFVTVDYKGEPVTKSVSFTRFCQCVRGNHITEQGCWSSDAYGAIQAATTKKSCIYFCPCGLLEVAIPLIVEGHYLGGFIGGQILCEDAPKDIVRLEAIFDRTELIKQSGIDMSLKQEATKLTYEQFCNASELAAMIIRQMTESEISKLERSITDHGKIESLKQENKNLKYQNKLKELRISALSYEKSPQFVINTVTTIANLAMIEGATETNEALIVLAEYIKSMMNTDSFIYMIDEIDNVERYLQIQKIRHGDKLSYNIEIPEKMRMQRMPALILQPFVQQAVEHGISLNENGGLIQIVGRYVGDDVMIYVEDDGPGLGNEAIEQFYSTYDRYGDGDGIQQSIERVSRRIRTLFGKEYDITTEVVEGKGRKACIRFPKYFDERMDADESHPNS</sequence>
<keyword evidence="3" id="KW-0418">Kinase</keyword>
<dbReference type="STRING" id="1732.SAMN02910417_01716"/>
<dbReference type="GO" id="GO:0016020">
    <property type="term" value="C:membrane"/>
    <property type="evidence" value="ECO:0007669"/>
    <property type="project" value="InterPro"/>
</dbReference>
<dbReference type="SUPFAM" id="SSF55874">
    <property type="entry name" value="ATPase domain of HSP90 chaperone/DNA topoisomerase II/histidine kinase"/>
    <property type="match status" value="1"/>
</dbReference>
<proteinExistence type="predicted"/>
<dbReference type="PANTHER" id="PTHR34220">
    <property type="entry name" value="SENSOR HISTIDINE KINASE YPDA"/>
    <property type="match status" value="1"/>
</dbReference>
<accession>A0A1G6BRB6</accession>
<dbReference type="PANTHER" id="PTHR34220:SF7">
    <property type="entry name" value="SENSOR HISTIDINE KINASE YPDA"/>
    <property type="match status" value="1"/>
</dbReference>
<protein>
    <submittedName>
        <fullName evidence="3">Histidine kinase</fullName>
    </submittedName>
</protein>
<organism evidence="3 4">
    <name type="scientific">Eubacterium oxidoreducens</name>
    <dbReference type="NCBI Taxonomy" id="1732"/>
    <lineage>
        <taxon>Bacteria</taxon>
        <taxon>Bacillati</taxon>
        <taxon>Bacillota</taxon>
        <taxon>Clostridia</taxon>
        <taxon>Eubacteriales</taxon>
        <taxon>Eubacteriaceae</taxon>
        <taxon>Eubacterium</taxon>
    </lineage>
</organism>
<dbReference type="Gene3D" id="3.30.565.10">
    <property type="entry name" value="Histidine kinase-like ATPase, C-terminal domain"/>
    <property type="match status" value="1"/>
</dbReference>
<dbReference type="GO" id="GO:0000155">
    <property type="term" value="F:phosphorelay sensor kinase activity"/>
    <property type="evidence" value="ECO:0007669"/>
    <property type="project" value="InterPro"/>
</dbReference>
<dbReference type="InterPro" id="IPR036890">
    <property type="entry name" value="HATPase_C_sf"/>
</dbReference>
<evidence type="ECO:0000259" key="1">
    <source>
        <dbReference type="Pfam" id="PF06580"/>
    </source>
</evidence>
<name>A0A1G6BRB6_EUBOX</name>
<dbReference type="Pfam" id="PF10114">
    <property type="entry name" value="PocR"/>
    <property type="match status" value="1"/>
</dbReference>
<dbReference type="OrthoDB" id="9809348at2"/>
<keyword evidence="3" id="KW-0808">Transferase</keyword>
<evidence type="ECO:0000313" key="4">
    <source>
        <dbReference type="Proteomes" id="UP000199228"/>
    </source>
</evidence>
<gene>
    <name evidence="3" type="ORF">SAMN02910417_01716</name>
</gene>
<dbReference type="InterPro" id="IPR018771">
    <property type="entry name" value="PocR_dom"/>
</dbReference>
<feature type="domain" description="Signal transduction histidine kinase internal region" evidence="1">
    <location>
        <begin position="231"/>
        <end position="308"/>
    </location>
</feature>
<evidence type="ECO:0000313" key="3">
    <source>
        <dbReference type="EMBL" id="SDB23174.1"/>
    </source>
</evidence>
<evidence type="ECO:0000259" key="2">
    <source>
        <dbReference type="Pfam" id="PF10114"/>
    </source>
</evidence>
<dbReference type="InterPro" id="IPR050640">
    <property type="entry name" value="Bact_2-comp_sensor_kinase"/>
</dbReference>
<dbReference type="AlphaFoldDB" id="A0A1G6BRB6"/>
<dbReference type="RefSeq" id="WP_090173952.1">
    <property type="nucleotide sequence ID" value="NZ_FMXR01000012.1"/>
</dbReference>
<reference evidence="3 4" key="1">
    <citation type="submission" date="2016-10" db="EMBL/GenBank/DDBJ databases">
        <authorList>
            <person name="de Groot N.N."/>
        </authorList>
    </citation>
    <scope>NUCLEOTIDE SEQUENCE [LARGE SCALE GENOMIC DNA]</scope>
    <source>
        <strain evidence="3 4">DSM 3217</strain>
    </source>
</reference>
<dbReference type="Pfam" id="PF06580">
    <property type="entry name" value="His_kinase"/>
    <property type="match status" value="1"/>
</dbReference>
<dbReference type="EMBL" id="FMXR01000012">
    <property type="protein sequence ID" value="SDB23174.1"/>
    <property type="molecule type" value="Genomic_DNA"/>
</dbReference>
<keyword evidence="4" id="KW-1185">Reference proteome</keyword>
<dbReference type="InterPro" id="IPR010559">
    <property type="entry name" value="Sig_transdc_His_kin_internal"/>
</dbReference>
<feature type="domain" description="PocR" evidence="2">
    <location>
        <begin position="34"/>
        <end position="196"/>
    </location>
</feature>